<dbReference type="PANTHER" id="PTHR33630:SF9">
    <property type="entry name" value="CUTINASE 4"/>
    <property type="match status" value="1"/>
</dbReference>
<protein>
    <submittedName>
        <fullName evidence="4">Acetylxylan esterase 2</fullName>
    </submittedName>
</protein>
<reference evidence="4 5" key="1">
    <citation type="submission" date="2018-11" db="EMBL/GenBank/DDBJ databases">
        <title>Genome sequence and assembly of Colletotrichum spinosum.</title>
        <authorList>
            <person name="Gan P."/>
            <person name="Shirasu K."/>
        </authorList>
    </citation>
    <scope>NUCLEOTIDE SEQUENCE [LARGE SCALE GENOMIC DNA]</scope>
    <source>
        <strain evidence="4 5">CBS 515.97</strain>
    </source>
</reference>
<keyword evidence="3" id="KW-0732">Signal</keyword>
<dbReference type="SMART" id="SM01110">
    <property type="entry name" value="Cutinase"/>
    <property type="match status" value="1"/>
</dbReference>
<dbReference type="Gene3D" id="3.40.50.1820">
    <property type="entry name" value="alpha/beta hydrolase"/>
    <property type="match status" value="1"/>
</dbReference>
<keyword evidence="1" id="KW-0378">Hydrolase</keyword>
<feature type="signal peptide" evidence="3">
    <location>
        <begin position="1"/>
        <end position="19"/>
    </location>
</feature>
<keyword evidence="5" id="KW-1185">Reference proteome</keyword>
<dbReference type="AlphaFoldDB" id="A0A4R8PXD2"/>
<proteinExistence type="predicted"/>
<dbReference type="PANTHER" id="PTHR33630">
    <property type="entry name" value="CUTINASE RV1984C-RELATED-RELATED"/>
    <property type="match status" value="1"/>
</dbReference>
<evidence type="ECO:0000256" key="2">
    <source>
        <dbReference type="ARBA" id="ARBA00023157"/>
    </source>
</evidence>
<accession>A0A4R8PXD2</accession>
<dbReference type="InterPro" id="IPR000675">
    <property type="entry name" value="Cutinase/axe"/>
</dbReference>
<evidence type="ECO:0000256" key="1">
    <source>
        <dbReference type="ARBA" id="ARBA00022801"/>
    </source>
</evidence>
<gene>
    <name evidence="4" type="primary">axe-2-0</name>
    <name evidence="4" type="ORF">C8035_v003891</name>
</gene>
<organism evidence="4 5">
    <name type="scientific">Colletotrichum spinosum</name>
    <dbReference type="NCBI Taxonomy" id="1347390"/>
    <lineage>
        <taxon>Eukaryota</taxon>
        <taxon>Fungi</taxon>
        <taxon>Dikarya</taxon>
        <taxon>Ascomycota</taxon>
        <taxon>Pezizomycotina</taxon>
        <taxon>Sordariomycetes</taxon>
        <taxon>Hypocreomycetidae</taxon>
        <taxon>Glomerellales</taxon>
        <taxon>Glomerellaceae</taxon>
        <taxon>Colletotrichum</taxon>
        <taxon>Colletotrichum orbiculare species complex</taxon>
    </lineage>
</organism>
<evidence type="ECO:0000313" key="4">
    <source>
        <dbReference type="EMBL" id="TDZ28940.1"/>
    </source>
</evidence>
<dbReference type="GO" id="GO:0052689">
    <property type="term" value="F:carboxylic ester hydrolase activity"/>
    <property type="evidence" value="ECO:0007669"/>
    <property type="project" value="UniProtKB-ARBA"/>
</dbReference>
<dbReference type="EMBL" id="QAPG01000385">
    <property type="protein sequence ID" value="TDZ28940.1"/>
    <property type="molecule type" value="Genomic_DNA"/>
</dbReference>
<dbReference type="Proteomes" id="UP000295083">
    <property type="component" value="Unassembled WGS sequence"/>
</dbReference>
<keyword evidence="2" id="KW-1015">Disulfide bond</keyword>
<sequence length="223" mass="23498">MHHHLGLSALACLVPLVLAQQQACAPVNIIVARGSLEAQGAGLLGNIANKSAAQIPGAVVTPLIYPAQLDPYPPSVSAGVANMTNLLNQQIQACPQTKIVLMGYSQGAQVSLDTLCGTADGPNFNATQAQAPTIGMKIAAIVTFGDPTSIANQTFQRGTAKKDGIFPRRDFSSCSGLTSRIASFCDETDLFCASGQNLTVHLSYFQNQRYIDQASTFIVQSTR</sequence>
<name>A0A4R8PXD2_9PEZI</name>
<evidence type="ECO:0000313" key="5">
    <source>
        <dbReference type="Proteomes" id="UP000295083"/>
    </source>
</evidence>
<dbReference type="InterPro" id="IPR029058">
    <property type="entry name" value="AB_hydrolase_fold"/>
</dbReference>
<dbReference type="SUPFAM" id="SSF53474">
    <property type="entry name" value="alpha/beta-Hydrolases"/>
    <property type="match status" value="1"/>
</dbReference>
<comment type="caution">
    <text evidence="4">The sequence shown here is derived from an EMBL/GenBank/DDBJ whole genome shotgun (WGS) entry which is preliminary data.</text>
</comment>
<dbReference type="Pfam" id="PF01083">
    <property type="entry name" value="Cutinase"/>
    <property type="match status" value="1"/>
</dbReference>
<feature type="chain" id="PRO_5020956144" evidence="3">
    <location>
        <begin position="20"/>
        <end position="223"/>
    </location>
</feature>
<evidence type="ECO:0000256" key="3">
    <source>
        <dbReference type="SAM" id="SignalP"/>
    </source>
</evidence>